<keyword evidence="1" id="KW-0472">Membrane</keyword>
<sequence>MKNKSVKLIIGISLNAIAIVLVIFLVYSVGTNAFAFGGKVFNEKSVDIESLNREVEVTIPDKITTSQLTKILYTKGLIDDKKVFYVQVELSDYKNKFIEGTYTLGTSMKPSQMMETLSTAATVSAEK</sequence>
<keyword evidence="3" id="KW-1185">Reference proteome</keyword>
<dbReference type="AlphaFoldDB" id="A0A1I0N092"/>
<dbReference type="Gene3D" id="3.30.1490.480">
    <property type="entry name" value="Endolytic murein transglycosylase"/>
    <property type="match status" value="1"/>
</dbReference>
<keyword evidence="1" id="KW-0812">Transmembrane</keyword>
<proteinExistence type="predicted"/>
<accession>A0A1I0N092</accession>
<dbReference type="Proteomes" id="UP000199701">
    <property type="component" value="Unassembled WGS sequence"/>
</dbReference>
<reference evidence="2 3" key="1">
    <citation type="submission" date="2016-10" db="EMBL/GenBank/DDBJ databases">
        <authorList>
            <person name="de Groot N.N."/>
        </authorList>
    </citation>
    <scope>NUCLEOTIDE SEQUENCE [LARGE SCALE GENOMIC DNA]</scope>
    <source>
        <strain evidence="2 3">DSM 9179</strain>
    </source>
</reference>
<protein>
    <submittedName>
        <fullName evidence="2">UPF0755 protein</fullName>
    </submittedName>
</protein>
<dbReference type="RefSeq" id="WP_092450711.1">
    <property type="nucleotide sequence ID" value="NZ_FOJI01000002.1"/>
</dbReference>
<organism evidence="2 3">
    <name type="scientific">[Clostridium] fimetarium</name>
    <dbReference type="NCBI Taxonomy" id="99656"/>
    <lineage>
        <taxon>Bacteria</taxon>
        <taxon>Bacillati</taxon>
        <taxon>Bacillota</taxon>
        <taxon>Clostridia</taxon>
        <taxon>Lachnospirales</taxon>
        <taxon>Lachnospiraceae</taxon>
    </lineage>
</organism>
<gene>
    <name evidence="2" type="ORF">SAMN05421659_102275</name>
</gene>
<evidence type="ECO:0000256" key="1">
    <source>
        <dbReference type="SAM" id="Phobius"/>
    </source>
</evidence>
<feature type="transmembrane region" description="Helical" evidence="1">
    <location>
        <begin position="12"/>
        <end position="30"/>
    </location>
</feature>
<name>A0A1I0N092_9FIRM</name>
<evidence type="ECO:0000313" key="2">
    <source>
        <dbReference type="EMBL" id="SEV94221.1"/>
    </source>
</evidence>
<evidence type="ECO:0000313" key="3">
    <source>
        <dbReference type="Proteomes" id="UP000199701"/>
    </source>
</evidence>
<dbReference type="EMBL" id="FOJI01000002">
    <property type="protein sequence ID" value="SEV94221.1"/>
    <property type="molecule type" value="Genomic_DNA"/>
</dbReference>
<keyword evidence="1" id="KW-1133">Transmembrane helix</keyword>
<dbReference type="OrthoDB" id="9810667at2"/>
<dbReference type="STRING" id="99656.SAMN05421659_102275"/>